<evidence type="ECO:0000313" key="1">
    <source>
        <dbReference type="EMBL" id="QFS52616.1"/>
    </source>
</evidence>
<organism evidence="1 2">
    <name type="scientific">Nostoc sphaeroides CCNUC1</name>
    <dbReference type="NCBI Taxonomy" id="2653204"/>
    <lineage>
        <taxon>Bacteria</taxon>
        <taxon>Bacillati</taxon>
        <taxon>Cyanobacteriota</taxon>
        <taxon>Cyanophyceae</taxon>
        <taxon>Nostocales</taxon>
        <taxon>Nostocaceae</taxon>
        <taxon>Nostoc</taxon>
    </lineage>
</organism>
<sequence length="56" mass="6552">MLELLRGNVYIYLQLPCLPLAVASLYKSDRHRKERVRHRLKNALTHKAYDNQGNSS</sequence>
<accession>A0A5P8WKC8</accession>
<proteinExistence type="predicted"/>
<evidence type="ECO:0000313" key="2">
    <source>
        <dbReference type="Proteomes" id="UP000326678"/>
    </source>
</evidence>
<dbReference type="Proteomes" id="UP000326678">
    <property type="component" value="Chromosome pGXM02"/>
</dbReference>
<gene>
    <name evidence="1" type="ORF">GXM_10371</name>
</gene>
<keyword evidence="2" id="KW-1185">Reference proteome</keyword>
<dbReference type="KEGG" id="nsh:GXM_10371"/>
<dbReference type="AlphaFoldDB" id="A0A5P8WKC8"/>
<dbReference type="EMBL" id="CP045229">
    <property type="protein sequence ID" value="QFS52616.1"/>
    <property type="molecule type" value="Genomic_DNA"/>
</dbReference>
<protein>
    <submittedName>
        <fullName evidence="1">Uncharacterized protein</fullName>
    </submittedName>
</protein>
<reference evidence="1 2" key="1">
    <citation type="submission" date="2019-10" db="EMBL/GenBank/DDBJ databases">
        <title>Genomic and transcriptomic insights into the perfect genentic adaptation of a filamentous nitrogen-fixing cyanobacterium to rice fields.</title>
        <authorList>
            <person name="Chen Z."/>
        </authorList>
    </citation>
    <scope>NUCLEOTIDE SEQUENCE [LARGE SCALE GENOMIC DNA]</scope>
    <source>
        <strain evidence="1">CCNUC1</strain>
    </source>
</reference>
<name>A0A5P8WKC8_9NOSO</name>